<dbReference type="Pfam" id="PF13704">
    <property type="entry name" value="Glyco_tranf_2_4"/>
    <property type="match status" value="1"/>
</dbReference>
<evidence type="ECO:0000256" key="2">
    <source>
        <dbReference type="ARBA" id="ARBA00022692"/>
    </source>
</evidence>
<evidence type="ECO:0000313" key="5">
    <source>
        <dbReference type="Proteomes" id="UP000238137"/>
    </source>
</evidence>
<comment type="subcellular location">
    <subcellularLocation>
        <location evidence="1">Membrane</location>
        <topology evidence="1">Single-pass membrane protein</topology>
    </subcellularLocation>
</comment>
<dbReference type="GO" id="GO:0016020">
    <property type="term" value="C:membrane"/>
    <property type="evidence" value="ECO:0007669"/>
    <property type="project" value="UniProtKB-SubCell"/>
</dbReference>
<dbReference type="PANTHER" id="PTHR21461:SF69">
    <property type="entry name" value="GLYCOSYLTRANSFERASE FAMILY 92 PROTEIN"/>
    <property type="match status" value="1"/>
</dbReference>
<sequence>MAIATVVTSMKNEAPYILEWVAYHRSIGFDRVVVFANDCTDGTHEMLSRLHKKGEIFYYLNEVPLGAKPHSRALKLANATAEVKSSDYVMVLDADEFLAIKNKPHDVKSLISSMEAANATMMVVPWRIFGSSKQLTFKDRPVIDRFDLSMDISNNPKVGVKTLFKQNENLRLAIHFPKKVMQNGQSLASDDDFHWIDPDGNRLDPGKLTWNGGKNRILRENAEVAHFMIKSLDEYMLKIFRGDGLMNSNRHGIDYWRSADKNESLDLKLAKLAPKFRSKLRRLKSDKELNDLHCRAVENCTNRLRNVLKSEASVQLRNILKRSTEGKITEAEVIESRNLVKSLSPAKVSENTLTGDIPRSVLLSITTIGLRDTPDIVKRLEASCRDNATMFWHAKAFDKRPITNLIEGVKRAQKNKRSTQLGCRYFDNFTKSAPESDWPLDEEVVVFLTRGRESVLDGFGDYVVRSRSKHLEKKRKGFLPLKSILKGSETAAEIEDMIARGKVEDPFSRFDRFIDEHPNTIVIDLDDPESTEDQLLKLKDAGSTSESISNILRDAIFGKPVLEGTK</sequence>
<dbReference type="GO" id="GO:0016757">
    <property type="term" value="F:glycosyltransferase activity"/>
    <property type="evidence" value="ECO:0007669"/>
    <property type="project" value="TreeGrafter"/>
</dbReference>
<evidence type="ECO:0000256" key="1">
    <source>
        <dbReference type="ARBA" id="ARBA00004167"/>
    </source>
</evidence>
<keyword evidence="3" id="KW-1133">Transmembrane helix</keyword>
<dbReference type="Proteomes" id="UP000238137">
    <property type="component" value="Unassembled WGS sequence"/>
</dbReference>
<gene>
    <name evidence="4" type="ORF">A7A09_014050</name>
</gene>
<comment type="caution">
    <text evidence="4">The sequence shown here is derived from an EMBL/GenBank/DDBJ whole genome shotgun (WGS) entry which is preliminary data.</text>
</comment>
<keyword evidence="2" id="KW-0812">Transmembrane</keyword>
<protein>
    <submittedName>
        <fullName evidence="4">Glycosyltransferase family 2 protein</fullName>
    </submittedName>
</protein>
<keyword evidence="5" id="KW-1185">Reference proteome</keyword>
<dbReference type="RefSeq" id="WP_106691987.1">
    <property type="nucleotide sequence ID" value="NZ_PXNQ02000008.1"/>
</dbReference>
<reference evidence="4" key="1">
    <citation type="submission" date="2018-05" db="EMBL/GenBank/DDBJ databases">
        <title>Reclassification of Methylarcula marina and Methylarcula terricola as Paracoccus methylarcula sp.nov., comb.nov. and Paracoccus terricola comb.nov.</title>
        <authorList>
            <person name="Shmareva M.N."/>
            <person name="Doronina N.V."/>
            <person name="Vasilenko O.V."/>
            <person name="Tarlachkov S.V."/>
            <person name="Trotsenko Y.A."/>
        </authorList>
    </citation>
    <scope>NUCLEOTIDE SEQUENCE [LARGE SCALE GENOMIC DNA]</scope>
    <source>
        <strain evidence="4">VKM B-2159</strain>
    </source>
</reference>
<dbReference type="GO" id="GO:0005737">
    <property type="term" value="C:cytoplasm"/>
    <property type="evidence" value="ECO:0007669"/>
    <property type="project" value="TreeGrafter"/>
</dbReference>
<dbReference type="OrthoDB" id="1997677at2"/>
<dbReference type="PANTHER" id="PTHR21461">
    <property type="entry name" value="GLYCOSYLTRANSFERASE FAMILY 92 PROTEIN"/>
    <property type="match status" value="1"/>
</dbReference>
<evidence type="ECO:0000256" key="3">
    <source>
        <dbReference type="ARBA" id="ARBA00022989"/>
    </source>
</evidence>
<accession>A0A3R7LP60</accession>
<dbReference type="CDD" id="cd00761">
    <property type="entry name" value="Glyco_tranf_GTA_type"/>
    <property type="match status" value="1"/>
</dbReference>
<organism evidence="4 5">
    <name type="scientific">Paracoccus methylarcula</name>
    <dbReference type="NCBI Taxonomy" id="72022"/>
    <lineage>
        <taxon>Bacteria</taxon>
        <taxon>Pseudomonadati</taxon>
        <taxon>Pseudomonadota</taxon>
        <taxon>Alphaproteobacteria</taxon>
        <taxon>Rhodobacterales</taxon>
        <taxon>Paracoccaceae</taxon>
        <taxon>Paracoccus</taxon>
    </lineage>
</organism>
<proteinExistence type="predicted"/>
<dbReference type="AlphaFoldDB" id="A0A3R7LP60"/>
<keyword evidence="3" id="KW-0472">Membrane</keyword>
<dbReference type="InterPro" id="IPR029044">
    <property type="entry name" value="Nucleotide-diphossugar_trans"/>
</dbReference>
<evidence type="ECO:0000313" key="4">
    <source>
        <dbReference type="EMBL" id="RNF34018.1"/>
    </source>
</evidence>
<name>A0A3R7LP60_9RHOB</name>
<dbReference type="EMBL" id="PXNQ02000008">
    <property type="protein sequence ID" value="RNF34018.1"/>
    <property type="molecule type" value="Genomic_DNA"/>
</dbReference>
<dbReference type="SUPFAM" id="SSF53448">
    <property type="entry name" value="Nucleotide-diphospho-sugar transferases"/>
    <property type="match status" value="1"/>
</dbReference>
<dbReference type="Gene3D" id="3.90.550.10">
    <property type="entry name" value="Spore Coat Polysaccharide Biosynthesis Protein SpsA, Chain A"/>
    <property type="match status" value="1"/>
</dbReference>